<dbReference type="GeneID" id="30964176"/>
<keyword evidence="6" id="KW-0496">Mitochondrion</keyword>
<comment type="similarity">
    <text evidence="2">Belongs to the zinc-containing alcohol dehydrogenase family. Quinone oxidoreductase subfamily.</text>
</comment>
<dbReference type="InterPro" id="IPR051034">
    <property type="entry name" value="Mito_Enoyl-ACP_Reductase"/>
</dbReference>
<keyword evidence="4" id="KW-0809">Transit peptide</keyword>
<proteinExistence type="inferred from homology"/>
<dbReference type="GO" id="GO:0009060">
    <property type="term" value="P:aerobic respiration"/>
    <property type="evidence" value="ECO:0007669"/>
    <property type="project" value="EnsemblFungi"/>
</dbReference>
<dbReference type="AlphaFoldDB" id="A0A1D2VHZ2"/>
<dbReference type="Gene3D" id="3.90.180.10">
    <property type="entry name" value="Medium-chain alcohol dehydrogenases, catalytic domain"/>
    <property type="match status" value="1"/>
</dbReference>
<evidence type="ECO:0000259" key="7">
    <source>
        <dbReference type="Pfam" id="PF00107"/>
    </source>
</evidence>
<evidence type="ECO:0000256" key="5">
    <source>
        <dbReference type="ARBA" id="ARBA00023002"/>
    </source>
</evidence>
<dbReference type="EMBL" id="KV454480">
    <property type="protein sequence ID" value="ODV61097.1"/>
    <property type="molecule type" value="Genomic_DNA"/>
</dbReference>
<accession>A0A1D2VHZ2</accession>
<dbReference type="STRING" id="1344418.A0A1D2VHZ2"/>
<dbReference type="CDD" id="cd08290">
    <property type="entry name" value="ETR"/>
    <property type="match status" value="1"/>
</dbReference>
<evidence type="ECO:0000256" key="4">
    <source>
        <dbReference type="ARBA" id="ARBA00022946"/>
    </source>
</evidence>
<protein>
    <submittedName>
        <fullName evidence="8">NAD(P)-binding protein</fullName>
    </submittedName>
</protein>
<dbReference type="SUPFAM" id="SSF50129">
    <property type="entry name" value="GroES-like"/>
    <property type="match status" value="1"/>
</dbReference>
<feature type="domain" description="Alcohol dehydrogenase-like C-terminal" evidence="7">
    <location>
        <begin position="199"/>
        <end position="334"/>
    </location>
</feature>
<name>A0A1D2VHZ2_9ASCO</name>
<reference evidence="9" key="1">
    <citation type="submission" date="2016-05" db="EMBL/GenBank/DDBJ databases">
        <title>Comparative genomics of biotechnologically important yeasts.</title>
        <authorList>
            <consortium name="DOE Joint Genome Institute"/>
            <person name="Riley R."/>
            <person name="Haridas S."/>
            <person name="Wolfe K.H."/>
            <person name="Lopes M.R."/>
            <person name="Hittinger C.T."/>
            <person name="Goker M."/>
            <person name="Salamov A."/>
            <person name="Wisecaver J."/>
            <person name="Long T.M."/>
            <person name="Aerts A.L."/>
            <person name="Barry K."/>
            <person name="Choi C."/>
            <person name="Clum A."/>
            <person name="Coughlan A.Y."/>
            <person name="Deshpande S."/>
            <person name="Douglass A.P."/>
            <person name="Hanson S.J."/>
            <person name="Klenk H.-P."/>
            <person name="Labutti K."/>
            <person name="Lapidus A."/>
            <person name="Lindquist E."/>
            <person name="Lipzen A."/>
            <person name="Meier-Kolthoff J.P."/>
            <person name="Ohm R.A."/>
            <person name="Otillar R.P."/>
            <person name="Pangilinan J."/>
            <person name="Peng Y."/>
            <person name="Rokas A."/>
            <person name="Rosa C.A."/>
            <person name="Scheuner C."/>
            <person name="Sibirny A.A."/>
            <person name="Slot J.C."/>
            <person name="Stielow J.B."/>
            <person name="Sun H."/>
            <person name="Kurtzman C.P."/>
            <person name="Blackwell M."/>
            <person name="Grigoriev I.V."/>
            <person name="Jeffries T.W."/>
        </authorList>
    </citation>
    <scope>NUCLEOTIDE SEQUENCE [LARGE SCALE GENOMIC DNA]</scope>
    <source>
        <strain evidence="9">DSM 1968</strain>
    </source>
</reference>
<dbReference type="Pfam" id="PF00107">
    <property type="entry name" value="ADH_zinc_N"/>
    <property type="match status" value="1"/>
</dbReference>
<dbReference type="GO" id="GO:0006633">
    <property type="term" value="P:fatty acid biosynthetic process"/>
    <property type="evidence" value="ECO:0007669"/>
    <property type="project" value="EnsemblFungi"/>
</dbReference>
<evidence type="ECO:0000256" key="6">
    <source>
        <dbReference type="ARBA" id="ARBA00023128"/>
    </source>
</evidence>
<dbReference type="InParanoid" id="A0A1D2VHZ2"/>
<dbReference type="Gene3D" id="3.40.50.720">
    <property type="entry name" value="NAD(P)-binding Rossmann-like Domain"/>
    <property type="match status" value="1"/>
</dbReference>
<dbReference type="FunCoup" id="A0A1D2VHZ2">
    <property type="interactions" value="700"/>
</dbReference>
<dbReference type="FunFam" id="3.40.50.720:FF:000112">
    <property type="entry name" value="Enoyl-[acyl-carrier-protein] reductase 1, mitochondrial"/>
    <property type="match status" value="1"/>
</dbReference>
<gene>
    <name evidence="8" type="ORF">ASCRUDRAFT_34676</name>
</gene>
<comment type="subcellular location">
    <subcellularLocation>
        <location evidence="1">Mitochondrion</location>
    </subcellularLocation>
</comment>
<dbReference type="RefSeq" id="XP_020047404.1">
    <property type="nucleotide sequence ID" value="XM_020190540.1"/>
</dbReference>
<sequence length="393" mass="43922">MTSIGLSRYLSYDAKAIIYKEYGEPSEKIIVHDYKVESIKNDNEVLLELIAHPINPSDINQIQGVYPSKPELSVNLFNDESEVLKEASAICGNEGVFKVVEIGKNVKGFAQNDWVIPLFPNFGTWRTHVKLDMKGEAKLFNLNKENEKTKRFAEGNGGLSVNQAATISVNPCTALQMITKFLKLEEGDWVIQNGANSSVGKFVIQVCKNLKINSINLVRDKSSEENPQYLDELKSELKDLGADVVVSLSEAKEDRKLIKKLVKDVKENNTGKVKLGLNCVGGESCIPLIKTLDENGYLVTYGGMSKKPVILSTSSLIFKNLTSKGFWITRNNFQDPEEKQQTLDQIVHFYQNKQLVDAKSTHNIWKKGIAPSEVLALYQKALSNSSKNIVVYE</sequence>
<dbReference type="GO" id="GO:0141148">
    <property type="term" value="F:enoyl-[acyl-carrier-protein] reductase (NADPH) activity"/>
    <property type="evidence" value="ECO:0007669"/>
    <property type="project" value="EnsemblFungi"/>
</dbReference>
<keyword evidence="5" id="KW-0560">Oxidoreductase</keyword>
<evidence type="ECO:0000256" key="2">
    <source>
        <dbReference type="ARBA" id="ARBA00010371"/>
    </source>
</evidence>
<keyword evidence="3" id="KW-0521">NADP</keyword>
<dbReference type="InterPro" id="IPR036291">
    <property type="entry name" value="NAD(P)-bd_dom_sf"/>
</dbReference>
<evidence type="ECO:0000313" key="9">
    <source>
        <dbReference type="Proteomes" id="UP000095038"/>
    </source>
</evidence>
<evidence type="ECO:0000313" key="8">
    <source>
        <dbReference type="EMBL" id="ODV61097.1"/>
    </source>
</evidence>
<dbReference type="PANTHER" id="PTHR43981:SF2">
    <property type="entry name" value="ENOYL-[ACYL-CARRIER-PROTEIN] REDUCTASE, MITOCHONDRIAL"/>
    <property type="match status" value="1"/>
</dbReference>
<dbReference type="Proteomes" id="UP000095038">
    <property type="component" value="Unassembled WGS sequence"/>
</dbReference>
<dbReference type="PANTHER" id="PTHR43981">
    <property type="entry name" value="ENOYL-[ACYL-CARRIER-PROTEIN] REDUCTASE, MITOCHONDRIAL"/>
    <property type="match status" value="1"/>
</dbReference>
<evidence type="ECO:0000256" key="3">
    <source>
        <dbReference type="ARBA" id="ARBA00022857"/>
    </source>
</evidence>
<organism evidence="8 9">
    <name type="scientific">Ascoidea rubescens DSM 1968</name>
    <dbReference type="NCBI Taxonomy" id="1344418"/>
    <lineage>
        <taxon>Eukaryota</taxon>
        <taxon>Fungi</taxon>
        <taxon>Dikarya</taxon>
        <taxon>Ascomycota</taxon>
        <taxon>Saccharomycotina</taxon>
        <taxon>Saccharomycetes</taxon>
        <taxon>Ascoideaceae</taxon>
        <taxon>Ascoidea</taxon>
    </lineage>
</organism>
<dbReference type="SUPFAM" id="SSF51735">
    <property type="entry name" value="NAD(P)-binding Rossmann-fold domains"/>
    <property type="match status" value="1"/>
</dbReference>
<keyword evidence="9" id="KW-1185">Reference proteome</keyword>
<dbReference type="OrthoDB" id="7482721at2759"/>
<dbReference type="InterPro" id="IPR011032">
    <property type="entry name" value="GroES-like_sf"/>
</dbReference>
<dbReference type="GO" id="GO:0005739">
    <property type="term" value="C:mitochondrion"/>
    <property type="evidence" value="ECO:0007669"/>
    <property type="project" value="UniProtKB-SubCell"/>
</dbReference>
<dbReference type="InterPro" id="IPR013149">
    <property type="entry name" value="ADH-like_C"/>
</dbReference>
<evidence type="ECO:0000256" key="1">
    <source>
        <dbReference type="ARBA" id="ARBA00004173"/>
    </source>
</evidence>